<dbReference type="InterPro" id="IPR017871">
    <property type="entry name" value="ABC_transporter-like_CS"/>
</dbReference>
<dbReference type="AlphaFoldDB" id="A0A0D8HI32"/>
<sequence>MLRVEKLDVNLGARQLVGGASFSINNGDKIALVGRNGAGKSSMLSVLMGDAAAALSFSGVIEAQGSVGFLPQDVDDEGLGMEPYGLYHVLSARGLDRIEHDLRVAQELVSKDPTTENIQHLVDLQDDFGHRGGYESESEIFRLAKGVGLDEDVLLAELSSLSGGQRRRLELVRVLYQKPETMILDEPTNHLDLKAKAWLMAELTAFAGALLVVSHDLALLDKSVTRVFNLENGKLEQFKGNYSAYLAFVEEDSARRFKASTMEEKEIKRLKELADSMRHSTASRAKTAQSLDSRVERMQSSRTEVRAATTKIKFKLPTPPRSGVTALEVDKLSVRYGELVVIPSLSLSLERGTRLVVIGRNGAGKSSLLRCLAGVQQATSGTIKLGHNVAMGYFAQEHEEIDYGTTVLGNLGDSILKEERERRAILGSFGLKDAHVNENPASLSGGERTKLSLAKIAAGNNNLLILDEPSNNLDPRSRAAVGEMLRHWSGTSILVSHDRAFVAAYHPSHALMLPERKFTYWKESMLELIELI</sequence>
<keyword evidence="3 5" id="KW-0067">ATP-binding</keyword>
<dbReference type="InterPro" id="IPR027417">
    <property type="entry name" value="P-loop_NTPase"/>
</dbReference>
<dbReference type="OrthoDB" id="5592724at2"/>
<dbReference type="SMART" id="SM00382">
    <property type="entry name" value="AAA"/>
    <property type="match status" value="2"/>
</dbReference>
<organism evidence="5 6">
    <name type="scientific">Acidithrix ferrooxidans</name>
    <dbReference type="NCBI Taxonomy" id="1280514"/>
    <lineage>
        <taxon>Bacteria</taxon>
        <taxon>Bacillati</taxon>
        <taxon>Actinomycetota</taxon>
        <taxon>Acidimicrobiia</taxon>
        <taxon>Acidimicrobiales</taxon>
        <taxon>Acidimicrobiaceae</taxon>
        <taxon>Acidithrix</taxon>
    </lineage>
</organism>
<feature type="domain" description="ABC transporter" evidence="4">
    <location>
        <begin position="2"/>
        <end position="257"/>
    </location>
</feature>
<dbReference type="PANTHER" id="PTHR19211:SF14">
    <property type="entry name" value="ATP-BINDING CASSETTE SUB-FAMILY F MEMBER 1"/>
    <property type="match status" value="1"/>
</dbReference>
<protein>
    <submittedName>
        <fullName evidence="5">Putative ABC transporter ATP-binding protein YheS</fullName>
    </submittedName>
</protein>
<comment type="caution">
    <text evidence="5">The sequence shown here is derived from an EMBL/GenBank/DDBJ whole genome shotgun (WGS) entry which is preliminary data.</text>
</comment>
<dbReference type="InterPro" id="IPR050611">
    <property type="entry name" value="ABCF"/>
</dbReference>
<proteinExistence type="predicted"/>
<dbReference type="RefSeq" id="WP_052606055.1">
    <property type="nucleotide sequence ID" value="NZ_JXYS01000075.1"/>
</dbReference>
<dbReference type="STRING" id="1280514.AXFE_24060"/>
<name>A0A0D8HI32_9ACTN</name>
<evidence type="ECO:0000256" key="2">
    <source>
        <dbReference type="ARBA" id="ARBA00022741"/>
    </source>
</evidence>
<dbReference type="Gene3D" id="3.40.50.300">
    <property type="entry name" value="P-loop containing nucleotide triphosphate hydrolases"/>
    <property type="match status" value="2"/>
</dbReference>
<dbReference type="EMBL" id="JXYS01000075">
    <property type="protein sequence ID" value="KJF16741.1"/>
    <property type="molecule type" value="Genomic_DNA"/>
</dbReference>
<accession>A0A0D8HI32</accession>
<dbReference type="Pfam" id="PF12848">
    <property type="entry name" value="ABC_tran_Xtn"/>
    <property type="match status" value="1"/>
</dbReference>
<evidence type="ECO:0000256" key="1">
    <source>
        <dbReference type="ARBA" id="ARBA00022737"/>
    </source>
</evidence>
<dbReference type="PROSITE" id="PS00211">
    <property type="entry name" value="ABC_TRANSPORTER_1"/>
    <property type="match status" value="2"/>
</dbReference>
<dbReference type="PROSITE" id="PS50893">
    <property type="entry name" value="ABC_TRANSPORTER_2"/>
    <property type="match status" value="2"/>
</dbReference>
<keyword evidence="1" id="KW-0677">Repeat</keyword>
<dbReference type="Pfam" id="PF00005">
    <property type="entry name" value="ABC_tran"/>
    <property type="match status" value="2"/>
</dbReference>
<keyword evidence="2" id="KW-0547">Nucleotide-binding</keyword>
<dbReference type="InterPro" id="IPR032781">
    <property type="entry name" value="ABC_tran_Xtn"/>
</dbReference>
<gene>
    <name evidence="5" type="primary">yheS</name>
    <name evidence="5" type="ORF">AXFE_24060</name>
</gene>
<dbReference type="FunFam" id="3.40.50.300:FF:000011">
    <property type="entry name" value="Putative ABC transporter ATP-binding component"/>
    <property type="match status" value="1"/>
</dbReference>
<reference evidence="5 6" key="1">
    <citation type="submission" date="2015-01" db="EMBL/GenBank/DDBJ databases">
        <title>Draft genome of the acidophilic iron oxidizer Acidithrix ferrooxidans strain Py-F3.</title>
        <authorList>
            <person name="Poehlein A."/>
            <person name="Eisen S."/>
            <person name="Schloemann M."/>
            <person name="Johnson B.D."/>
            <person name="Daniel R."/>
            <person name="Muehling M."/>
        </authorList>
    </citation>
    <scope>NUCLEOTIDE SEQUENCE [LARGE SCALE GENOMIC DNA]</scope>
    <source>
        <strain evidence="5 6">Py-F3</strain>
    </source>
</reference>
<evidence type="ECO:0000256" key="3">
    <source>
        <dbReference type="ARBA" id="ARBA00022840"/>
    </source>
</evidence>
<dbReference type="PANTHER" id="PTHR19211">
    <property type="entry name" value="ATP-BINDING TRANSPORT PROTEIN-RELATED"/>
    <property type="match status" value="1"/>
</dbReference>
<evidence type="ECO:0000259" key="4">
    <source>
        <dbReference type="PROSITE" id="PS50893"/>
    </source>
</evidence>
<dbReference type="InterPro" id="IPR003439">
    <property type="entry name" value="ABC_transporter-like_ATP-bd"/>
</dbReference>
<dbReference type="Proteomes" id="UP000032360">
    <property type="component" value="Unassembled WGS sequence"/>
</dbReference>
<feature type="domain" description="ABC transporter" evidence="4">
    <location>
        <begin position="327"/>
        <end position="531"/>
    </location>
</feature>
<dbReference type="InterPro" id="IPR003593">
    <property type="entry name" value="AAA+_ATPase"/>
</dbReference>
<evidence type="ECO:0000313" key="6">
    <source>
        <dbReference type="Proteomes" id="UP000032360"/>
    </source>
</evidence>
<keyword evidence="6" id="KW-1185">Reference proteome</keyword>
<dbReference type="CDD" id="cd03221">
    <property type="entry name" value="ABCF_EF-3"/>
    <property type="match status" value="2"/>
</dbReference>
<dbReference type="GO" id="GO:0016887">
    <property type="term" value="F:ATP hydrolysis activity"/>
    <property type="evidence" value="ECO:0007669"/>
    <property type="project" value="InterPro"/>
</dbReference>
<dbReference type="SUPFAM" id="SSF52540">
    <property type="entry name" value="P-loop containing nucleoside triphosphate hydrolases"/>
    <property type="match status" value="2"/>
</dbReference>
<dbReference type="GO" id="GO:0005524">
    <property type="term" value="F:ATP binding"/>
    <property type="evidence" value="ECO:0007669"/>
    <property type="project" value="UniProtKB-KW"/>
</dbReference>
<evidence type="ECO:0000313" key="5">
    <source>
        <dbReference type="EMBL" id="KJF16741.1"/>
    </source>
</evidence>